<dbReference type="PANTHER" id="PTHR47331:SF5">
    <property type="entry name" value="RIBONUCLEASE H"/>
    <property type="match status" value="1"/>
</dbReference>
<dbReference type="Proteomes" id="UP001249851">
    <property type="component" value="Unassembled WGS sequence"/>
</dbReference>
<dbReference type="PANTHER" id="PTHR47331">
    <property type="entry name" value="PHD-TYPE DOMAIN-CONTAINING PROTEIN"/>
    <property type="match status" value="1"/>
</dbReference>
<name>A0AAD9VER8_ACRCE</name>
<dbReference type="SUPFAM" id="SSF56672">
    <property type="entry name" value="DNA/RNA polymerases"/>
    <property type="match status" value="1"/>
</dbReference>
<dbReference type="Gene3D" id="3.10.10.10">
    <property type="entry name" value="HIV Type 1 Reverse Transcriptase, subunit A, domain 1"/>
    <property type="match status" value="1"/>
</dbReference>
<proteinExistence type="predicted"/>
<dbReference type="InterPro" id="IPR043128">
    <property type="entry name" value="Rev_trsase/Diguanyl_cyclase"/>
</dbReference>
<dbReference type="EMBL" id="JARQWQ010000006">
    <property type="protein sequence ID" value="KAK2571220.1"/>
    <property type="molecule type" value="Genomic_DNA"/>
</dbReference>
<organism evidence="1 2">
    <name type="scientific">Acropora cervicornis</name>
    <name type="common">Staghorn coral</name>
    <dbReference type="NCBI Taxonomy" id="6130"/>
    <lineage>
        <taxon>Eukaryota</taxon>
        <taxon>Metazoa</taxon>
        <taxon>Cnidaria</taxon>
        <taxon>Anthozoa</taxon>
        <taxon>Hexacorallia</taxon>
        <taxon>Scleractinia</taxon>
        <taxon>Astrocoeniina</taxon>
        <taxon>Acroporidae</taxon>
        <taxon>Acropora</taxon>
    </lineage>
</organism>
<dbReference type="Gene3D" id="3.30.70.270">
    <property type="match status" value="1"/>
</dbReference>
<dbReference type="InterPro" id="IPR043502">
    <property type="entry name" value="DNA/RNA_pol_sf"/>
</dbReference>
<evidence type="ECO:0000313" key="2">
    <source>
        <dbReference type="Proteomes" id="UP001249851"/>
    </source>
</evidence>
<dbReference type="AlphaFoldDB" id="A0AAD9VER8"/>
<sequence>MYRNLILVETTNNCGGELLVGTAITTGKTPVPVCSPKLSSVGQGRYLDGDCNKRHHTLLHGVNPTNQTGQIQSYHSQGRIQEAQNGHPDSLTATANASSISLTSPGELTVITSSKILPVFVSHRDYPGKEVKVYALLDDASNTTSVTNQRIKEKIPELDKKIDIGLLIGCNCPKAIKSKEIITGKSEEPYAIRTLLGWCIVGPPWLVYSGPALDKTDPSDESSCNRILAQEVNDEGAKLEFVINQRTKELINPLAVTQMFELDFSENRDARTQGLSKEDRRFLNLAETGIHRCDDGHYELPLPLKTSFRDLLNNRRDTVRRTFYLKRRFALPNNQEIKEEYMNFMTKMIDNGYAEKVPKETNAKPGMTFCINHHGTRHLKKKKLRIVFNCSQEFNGESLNKHLIQGPLLTNDLTGVLLRFRQERIALTCDIEGMFHQIRVNPEHRDLLRFLWWEGNDLSKDPTDYGMTVHLFGATSSPSCANFALKKTADDYEEEFGAQAANFI</sequence>
<gene>
    <name evidence="1" type="ORF">P5673_003786</name>
</gene>
<comment type="caution">
    <text evidence="1">The sequence shown here is derived from an EMBL/GenBank/DDBJ whole genome shotgun (WGS) entry which is preliminary data.</text>
</comment>
<reference evidence="1" key="1">
    <citation type="journal article" date="2023" name="G3 (Bethesda)">
        <title>Whole genome assembly and annotation of the endangered Caribbean coral Acropora cervicornis.</title>
        <authorList>
            <person name="Selwyn J.D."/>
            <person name="Vollmer S.V."/>
        </authorList>
    </citation>
    <scope>NUCLEOTIDE SEQUENCE</scope>
    <source>
        <strain evidence="1">K2</strain>
    </source>
</reference>
<evidence type="ECO:0000313" key="1">
    <source>
        <dbReference type="EMBL" id="KAK2571220.1"/>
    </source>
</evidence>
<keyword evidence="2" id="KW-1185">Reference proteome</keyword>
<reference evidence="1" key="2">
    <citation type="journal article" date="2023" name="Science">
        <title>Genomic signatures of disease resistance in endangered staghorn corals.</title>
        <authorList>
            <person name="Vollmer S.V."/>
            <person name="Selwyn J.D."/>
            <person name="Despard B.A."/>
            <person name="Roesel C.L."/>
        </authorList>
    </citation>
    <scope>NUCLEOTIDE SEQUENCE</scope>
    <source>
        <strain evidence="1">K2</strain>
    </source>
</reference>
<accession>A0AAD9VER8</accession>
<protein>
    <recommendedName>
        <fullName evidence="3">Reverse transcriptase domain-containing protein</fullName>
    </recommendedName>
</protein>
<evidence type="ECO:0008006" key="3">
    <source>
        <dbReference type="Google" id="ProtNLM"/>
    </source>
</evidence>